<keyword evidence="7" id="KW-0675">Receptor</keyword>
<dbReference type="PANTHER" id="PTHR21137:SF42">
    <property type="entry name" value="ODORANT RECEPTOR 83A"/>
    <property type="match status" value="1"/>
</dbReference>
<dbReference type="STRING" id="105785.A0A2J7Q865"/>
<sequence length="275" mass="31188">MAKHFTWSELQTRDSNTGSLTMAGWIQRIQPMMWRLNFCDWGTHLLYFILRGVAGNGKPFFFNSWFPLDTDDIASYTLVIIMQALGSVMIGTTLFAVMGLYVTLVSVGCTQLEKIQAALLDIKQHEPSEMNTRLAECVTHHQYVLRYMKELEKTFSPVLFGPFLLVVAALCFTAYTAITVSGKFVEFIQIFIITAAMMFQIQAVCWFGTQLTQQSGRVRDAAWDSDWVGAPVSFQRSIIFMISVSKEFKLTAGKIIPVYQSTVMTVRTLLRHTLL</sequence>
<dbReference type="InterPro" id="IPR004117">
    <property type="entry name" value="7tm6_olfct_rcpt"/>
</dbReference>
<evidence type="ECO:0000256" key="2">
    <source>
        <dbReference type="ARBA" id="ARBA00022606"/>
    </source>
</evidence>
<evidence type="ECO:0000313" key="10">
    <source>
        <dbReference type="EMBL" id="PNF24777.1"/>
    </source>
</evidence>
<dbReference type="GO" id="GO:0005886">
    <property type="term" value="C:plasma membrane"/>
    <property type="evidence" value="ECO:0007669"/>
    <property type="project" value="TreeGrafter"/>
</dbReference>
<comment type="caution">
    <text evidence="10">The sequence shown here is derived from an EMBL/GenBank/DDBJ whole genome shotgun (WGS) entry which is preliminary data.</text>
</comment>
<dbReference type="GO" id="GO:0005549">
    <property type="term" value="F:odorant binding"/>
    <property type="evidence" value="ECO:0007669"/>
    <property type="project" value="InterPro"/>
</dbReference>
<evidence type="ECO:0000256" key="8">
    <source>
        <dbReference type="ARBA" id="ARBA00023224"/>
    </source>
</evidence>
<dbReference type="OrthoDB" id="5846619at2759"/>
<feature type="transmembrane region" description="Helical" evidence="9">
    <location>
        <begin position="155"/>
        <end position="175"/>
    </location>
</feature>
<dbReference type="AlphaFoldDB" id="A0A2J7Q865"/>
<proteinExistence type="predicted"/>
<protein>
    <recommendedName>
        <fullName evidence="12">Odorant receptor</fullName>
    </recommendedName>
</protein>
<dbReference type="InParanoid" id="A0A2J7Q865"/>
<evidence type="ECO:0000256" key="4">
    <source>
        <dbReference type="ARBA" id="ARBA00022725"/>
    </source>
</evidence>
<keyword evidence="2" id="KW-0716">Sensory transduction</keyword>
<evidence type="ECO:0008006" key="12">
    <source>
        <dbReference type="Google" id="ProtNLM"/>
    </source>
</evidence>
<gene>
    <name evidence="10" type="ORF">B7P43_G16524</name>
</gene>
<keyword evidence="3 9" id="KW-0812">Transmembrane</keyword>
<accession>A0A2J7Q865</accession>
<evidence type="ECO:0000256" key="5">
    <source>
        <dbReference type="ARBA" id="ARBA00022989"/>
    </source>
</evidence>
<evidence type="ECO:0000256" key="6">
    <source>
        <dbReference type="ARBA" id="ARBA00023136"/>
    </source>
</evidence>
<reference evidence="10 11" key="1">
    <citation type="submission" date="2017-12" db="EMBL/GenBank/DDBJ databases">
        <title>Hemimetabolous genomes reveal molecular basis of termite eusociality.</title>
        <authorList>
            <person name="Harrison M.C."/>
            <person name="Jongepier E."/>
            <person name="Robertson H.M."/>
            <person name="Arning N."/>
            <person name="Bitard-Feildel T."/>
            <person name="Chao H."/>
            <person name="Childers C.P."/>
            <person name="Dinh H."/>
            <person name="Doddapaneni H."/>
            <person name="Dugan S."/>
            <person name="Gowin J."/>
            <person name="Greiner C."/>
            <person name="Han Y."/>
            <person name="Hu H."/>
            <person name="Hughes D.S.T."/>
            <person name="Huylmans A.-K."/>
            <person name="Kemena C."/>
            <person name="Kremer L.P.M."/>
            <person name="Lee S.L."/>
            <person name="Lopez-Ezquerra A."/>
            <person name="Mallet L."/>
            <person name="Monroy-Kuhn J.M."/>
            <person name="Moser A."/>
            <person name="Murali S.C."/>
            <person name="Muzny D.M."/>
            <person name="Otani S."/>
            <person name="Piulachs M.-D."/>
            <person name="Poelchau M."/>
            <person name="Qu J."/>
            <person name="Schaub F."/>
            <person name="Wada-Katsumata A."/>
            <person name="Worley K.C."/>
            <person name="Xie Q."/>
            <person name="Ylla G."/>
            <person name="Poulsen M."/>
            <person name="Gibbs R.A."/>
            <person name="Schal C."/>
            <person name="Richards S."/>
            <person name="Belles X."/>
            <person name="Korb J."/>
            <person name="Bornberg-Bauer E."/>
        </authorList>
    </citation>
    <scope>NUCLEOTIDE SEQUENCE [LARGE SCALE GENOMIC DNA]</scope>
    <source>
        <tissue evidence="10">Whole body</tissue>
    </source>
</reference>
<feature type="transmembrane region" description="Helical" evidence="9">
    <location>
        <begin position="187"/>
        <end position="209"/>
    </location>
</feature>
<feature type="transmembrane region" description="Helical" evidence="9">
    <location>
        <begin position="73"/>
        <end position="104"/>
    </location>
</feature>
<dbReference type="PANTHER" id="PTHR21137">
    <property type="entry name" value="ODORANT RECEPTOR"/>
    <property type="match status" value="1"/>
</dbReference>
<dbReference type="GO" id="GO:0004984">
    <property type="term" value="F:olfactory receptor activity"/>
    <property type="evidence" value="ECO:0007669"/>
    <property type="project" value="InterPro"/>
</dbReference>
<evidence type="ECO:0000256" key="9">
    <source>
        <dbReference type="SAM" id="Phobius"/>
    </source>
</evidence>
<dbReference type="FunCoup" id="A0A2J7Q865">
    <property type="interactions" value="67"/>
</dbReference>
<dbReference type="Pfam" id="PF02949">
    <property type="entry name" value="7tm_6"/>
    <property type="match status" value="1"/>
</dbReference>
<dbReference type="GO" id="GO:0007165">
    <property type="term" value="P:signal transduction"/>
    <property type="evidence" value="ECO:0007669"/>
    <property type="project" value="UniProtKB-KW"/>
</dbReference>
<evidence type="ECO:0000256" key="1">
    <source>
        <dbReference type="ARBA" id="ARBA00004141"/>
    </source>
</evidence>
<dbReference type="EMBL" id="NEVH01016977">
    <property type="protein sequence ID" value="PNF24777.1"/>
    <property type="molecule type" value="Genomic_DNA"/>
</dbReference>
<evidence type="ECO:0000256" key="3">
    <source>
        <dbReference type="ARBA" id="ARBA00022692"/>
    </source>
</evidence>
<keyword evidence="5 9" id="KW-1133">Transmembrane helix</keyword>
<keyword evidence="11" id="KW-1185">Reference proteome</keyword>
<dbReference type="Proteomes" id="UP000235965">
    <property type="component" value="Unassembled WGS sequence"/>
</dbReference>
<comment type="subcellular location">
    <subcellularLocation>
        <location evidence="1">Membrane</location>
        <topology evidence="1">Multi-pass membrane protein</topology>
    </subcellularLocation>
</comment>
<keyword evidence="8" id="KW-0807">Transducer</keyword>
<evidence type="ECO:0000313" key="11">
    <source>
        <dbReference type="Proteomes" id="UP000235965"/>
    </source>
</evidence>
<organism evidence="10 11">
    <name type="scientific">Cryptotermes secundus</name>
    <dbReference type="NCBI Taxonomy" id="105785"/>
    <lineage>
        <taxon>Eukaryota</taxon>
        <taxon>Metazoa</taxon>
        <taxon>Ecdysozoa</taxon>
        <taxon>Arthropoda</taxon>
        <taxon>Hexapoda</taxon>
        <taxon>Insecta</taxon>
        <taxon>Pterygota</taxon>
        <taxon>Neoptera</taxon>
        <taxon>Polyneoptera</taxon>
        <taxon>Dictyoptera</taxon>
        <taxon>Blattodea</taxon>
        <taxon>Blattoidea</taxon>
        <taxon>Termitoidae</taxon>
        <taxon>Kalotermitidae</taxon>
        <taxon>Cryptotermitinae</taxon>
        <taxon>Cryptotermes</taxon>
    </lineage>
</organism>
<keyword evidence="6 9" id="KW-0472">Membrane</keyword>
<evidence type="ECO:0000256" key="7">
    <source>
        <dbReference type="ARBA" id="ARBA00023170"/>
    </source>
</evidence>
<keyword evidence="4" id="KW-0552">Olfaction</keyword>
<name>A0A2J7Q865_9NEOP</name>